<organism evidence="2 3">
    <name type="scientific">Euphydryas editha</name>
    <name type="common">Edith's checkerspot</name>
    <dbReference type="NCBI Taxonomy" id="104508"/>
    <lineage>
        <taxon>Eukaryota</taxon>
        <taxon>Metazoa</taxon>
        <taxon>Ecdysozoa</taxon>
        <taxon>Arthropoda</taxon>
        <taxon>Hexapoda</taxon>
        <taxon>Insecta</taxon>
        <taxon>Pterygota</taxon>
        <taxon>Neoptera</taxon>
        <taxon>Endopterygota</taxon>
        <taxon>Lepidoptera</taxon>
        <taxon>Glossata</taxon>
        <taxon>Ditrysia</taxon>
        <taxon>Papilionoidea</taxon>
        <taxon>Nymphalidae</taxon>
        <taxon>Nymphalinae</taxon>
        <taxon>Euphydryas</taxon>
    </lineage>
</organism>
<comment type="caution">
    <text evidence="2">The sequence shown here is derived from an EMBL/GenBank/DDBJ whole genome shotgun (WGS) entry which is preliminary data.</text>
</comment>
<evidence type="ECO:0000313" key="2">
    <source>
        <dbReference type="EMBL" id="CAH2104815.1"/>
    </source>
</evidence>
<dbReference type="AlphaFoldDB" id="A0AAU9UZ15"/>
<accession>A0AAU9UZ15</accession>
<reference evidence="2" key="1">
    <citation type="submission" date="2022-03" db="EMBL/GenBank/DDBJ databases">
        <authorList>
            <person name="Tunstrom K."/>
        </authorList>
    </citation>
    <scope>NUCLEOTIDE SEQUENCE</scope>
</reference>
<keyword evidence="3" id="KW-1185">Reference proteome</keyword>
<name>A0AAU9UZ15_EUPED</name>
<evidence type="ECO:0000256" key="1">
    <source>
        <dbReference type="SAM" id="MobiDB-lite"/>
    </source>
</evidence>
<dbReference type="Proteomes" id="UP001153954">
    <property type="component" value="Unassembled WGS sequence"/>
</dbReference>
<sequence length="80" mass="9283">MPQHTEKKILGSQARELVIHLRNYFERGKQNNRPLLPSNLIVERVAEALDIGRNTVSRITREKDGMSEINNRHPTQRGPR</sequence>
<gene>
    <name evidence="2" type="ORF">EEDITHA_LOCUS19150</name>
</gene>
<protein>
    <submittedName>
        <fullName evidence="2">Uncharacterized protein</fullName>
    </submittedName>
</protein>
<proteinExistence type="predicted"/>
<dbReference type="EMBL" id="CAKOGL010000027">
    <property type="protein sequence ID" value="CAH2104815.1"/>
    <property type="molecule type" value="Genomic_DNA"/>
</dbReference>
<evidence type="ECO:0000313" key="3">
    <source>
        <dbReference type="Proteomes" id="UP001153954"/>
    </source>
</evidence>
<feature type="region of interest" description="Disordered" evidence="1">
    <location>
        <begin position="60"/>
        <end position="80"/>
    </location>
</feature>